<protein>
    <submittedName>
        <fullName evidence="2">Uncharacterized protein</fullName>
    </submittedName>
</protein>
<reference evidence="2" key="1">
    <citation type="submission" date="2015-06" db="UniProtKB">
        <authorList>
            <consortium name="EnsemblPlants"/>
        </authorList>
    </citation>
    <scope>IDENTIFICATION</scope>
</reference>
<feature type="compositionally biased region" description="Low complexity" evidence="1">
    <location>
        <begin position="109"/>
        <end position="119"/>
    </location>
</feature>
<name>M8B074_AEGTA</name>
<evidence type="ECO:0000313" key="2">
    <source>
        <dbReference type="EnsemblPlants" id="EMT07386"/>
    </source>
</evidence>
<evidence type="ECO:0000256" key="1">
    <source>
        <dbReference type="SAM" id="MobiDB-lite"/>
    </source>
</evidence>
<dbReference type="AlphaFoldDB" id="M8B074"/>
<proteinExistence type="predicted"/>
<organism evidence="2">
    <name type="scientific">Aegilops tauschii</name>
    <name type="common">Tausch's goatgrass</name>
    <name type="synonym">Aegilops squarrosa</name>
    <dbReference type="NCBI Taxonomy" id="37682"/>
    <lineage>
        <taxon>Eukaryota</taxon>
        <taxon>Viridiplantae</taxon>
        <taxon>Streptophyta</taxon>
        <taxon>Embryophyta</taxon>
        <taxon>Tracheophyta</taxon>
        <taxon>Spermatophyta</taxon>
        <taxon>Magnoliopsida</taxon>
        <taxon>Liliopsida</taxon>
        <taxon>Poales</taxon>
        <taxon>Poaceae</taxon>
        <taxon>BOP clade</taxon>
        <taxon>Pooideae</taxon>
        <taxon>Triticodae</taxon>
        <taxon>Triticeae</taxon>
        <taxon>Triticinae</taxon>
        <taxon>Aegilops</taxon>
    </lineage>
</organism>
<feature type="region of interest" description="Disordered" evidence="1">
    <location>
        <begin position="109"/>
        <end position="129"/>
    </location>
</feature>
<sequence length="174" mass="19632">MALWPWLDPDQSISGSARPLTVAVYLQKSPSTFYEFNSRSSCVVVTDDARLLWEESVGKQRPRRQGDLTSHPDLRRRSSQIIPNPRAIWGPPPRHCRIPYVGRRQPIARSTVRSSRSTTMPMERGGATRPDLAGWTRLQAVADLCSKRCSYRRAATEAMLLTQRKCALLVALTV</sequence>
<accession>M8B074</accession>
<dbReference type="EnsemblPlants" id="EMT07386">
    <property type="protein sequence ID" value="EMT07386"/>
    <property type="gene ID" value="F775_24555"/>
</dbReference>